<dbReference type="PANTHER" id="PTHR33420">
    <property type="entry name" value="FIMBRIAL SUBUNIT ELFA-RELATED"/>
    <property type="match status" value="1"/>
</dbReference>
<dbReference type="GO" id="GO:0043709">
    <property type="term" value="P:cell adhesion involved in single-species biofilm formation"/>
    <property type="evidence" value="ECO:0007669"/>
    <property type="project" value="TreeGrafter"/>
</dbReference>
<accession>A0A2T6GR37</accession>
<dbReference type="Gene3D" id="2.60.40.1090">
    <property type="entry name" value="Fimbrial-type adhesion domain"/>
    <property type="match status" value="1"/>
</dbReference>
<proteinExistence type="predicted"/>
<name>A0A2T6GR37_9PSED</name>
<keyword evidence="1" id="KW-0732">Signal</keyword>
<dbReference type="SUPFAM" id="SSF49401">
    <property type="entry name" value="Bacterial adhesins"/>
    <property type="match status" value="1"/>
</dbReference>
<evidence type="ECO:0000259" key="2">
    <source>
        <dbReference type="Pfam" id="PF00419"/>
    </source>
</evidence>
<dbReference type="Pfam" id="PF00419">
    <property type="entry name" value="Fimbrial"/>
    <property type="match status" value="1"/>
</dbReference>
<dbReference type="GO" id="GO:0009289">
    <property type="term" value="C:pilus"/>
    <property type="evidence" value="ECO:0007669"/>
    <property type="project" value="InterPro"/>
</dbReference>
<reference evidence="3 4" key="1">
    <citation type="submission" date="2018-03" db="EMBL/GenBank/DDBJ databases">
        <title>Draft genome sequence of the plant growth promoting rhizobacterium Pseudomonas protegens strain BNJ-SS-45 isolated from wheat (Triticum aestivum) rhizosphere.</title>
        <authorList>
            <person name="Bajpai A."/>
            <person name="Shende K."/>
            <person name="Meena N."/>
            <person name="Upadhyayula S.R."/>
            <person name="Suravajhala P."/>
            <person name="Medicherla K.M."/>
            <person name="Johri B.N."/>
        </authorList>
    </citation>
    <scope>NUCLEOTIDE SEQUENCE [LARGE SCALE GENOMIC DNA]</scope>
    <source>
        <strain evidence="3 4">BNJ-SS-45</strain>
    </source>
</reference>
<dbReference type="InterPro" id="IPR008966">
    <property type="entry name" value="Adhesion_dom_sf"/>
</dbReference>
<dbReference type="InterPro" id="IPR036937">
    <property type="entry name" value="Adhesion_dom_fimbrial_sf"/>
</dbReference>
<dbReference type="InterPro" id="IPR000259">
    <property type="entry name" value="Adhesion_dom_fimbrial"/>
</dbReference>
<protein>
    <submittedName>
        <fullName evidence="3">Exotoxin</fullName>
    </submittedName>
</protein>
<dbReference type="AlphaFoldDB" id="A0A2T6GR37"/>
<dbReference type="RefSeq" id="WP_108542897.1">
    <property type="nucleotide sequence ID" value="NZ_PYJM01000001.1"/>
</dbReference>
<evidence type="ECO:0000313" key="4">
    <source>
        <dbReference type="Proteomes" id="UP000244178"/>
    </source>
</evidence>
<dbReference type="InterPro" id="IPR050263">
    <property type="entry name" value="Bact_Fimbrial_Adh_Pro"/>
</dbReference>
<dbReference type="EMBL" id="PYJM01000001">
    <property type="protein sequence ID" value="PUA46617.1"/>
    <property type="molecule type" value="Genomic_DNA"/>
</dbReference>
<evidence type="ECO:0000313" key="3">
    <source>
        <dbReference type="EMBL" id="PUA46617.1"/>
    </source>
</evidence>
<evidence type="ECO:0000256" key="1">
    <source>
        <dbReference type="SAM" id="SignalP"/>
    </source>
</evidence>
<sequence>MKQLLNGCLCLCCAWLADGFSAPAVAADNVFFSGQLMDQTCTLEPGSETRTLDFEDVSLQELYRDGRTASKAVVLNLIDCDASAGRTEVKATLSGHESAQIPGFLELDSGSPQGLVIGLEDAATQPLPLGRTHSIGRVSQDGKQSVTFLAYLKALPDALSERSIGKGQLAASLTFTLSYE</sequence>
<dbReference type="PANTHER" id="PTHR33420:SF9">
    <property type="entry name" value="MINOR FIMBRIAL SUBUNIT"/>
    <property type="match status" value="1"/>
</dbReference>
<feature type="domain" description="Fimbrial-type adhesion" evidence="2">
    <location>
        <begin position="32"/>
        <end position="179"/>
    </location>
</feature>
<dbReference type="Proteomes" id="UP000244178">
    <property type="component" value="Unassembled WGS sequence"/>
</dbReference>
<feature type="chain" id="PRO_5015582103" evidence="1">
    <location>
        <begin position="27"/>
        <end position="180"/>
    </location>
</feature>
<organism evidence="3 4">
    <name type="scientific">Pseudomonas protegens</name>
    <dbReference type="NCBI Taxonomy" id="380021"/>
    <lineage>
        <taxon>Bacteria</taxon>
        <taxon>Pseudomonadati</taxon>
        <taxon>Pseudomonadota</taxon>
        <taxon>Gammaproteobacteria</taxon>
        <taxon>Pseudomonadales</taxon>
        <taxon>Pseudomonadaceae</taxon>
        <taxon>Pseudomonas</taxon>
    </lineage>
</organism>
<comment type="caution">
    <text evidence="3">The sequence shown here is derived from an EMBL/GenBank/DDBJ whole genome shotgun (WGS) entry which is preliminary data.</text>
</comment>
<gene>
    <name evidence="3" type="ORF">C5U62_01130</name>
</gene>
<feature type="signal peptide" evidence="1">
    <location>
        <begin position="1"/>
        <end position="26"/>
    </location>
</feature>